<dbReference type="GO" id="GO:0046677">
    <property type="term" value="P:response to antibiotic"/>
    <property type="evidence" value="ECO:0007669"/>
    <property type="project" value="InterPro"/>
</dbReference>
<accession>A0A6N9YTP4</accession>
<name>A0A6N9YTP4_9ACTN</name>
<dbReference type="Proteomes" id="UP000469185">
    <property type="component" value="Unassembled WGS sequence"/>
</dbReference>
<reference evidence="5 6" key="1">
    <citation type="submission" date="2020-02" db="EMBL/GenBank/DDBJ databases">
        <authorList>
            <person name="Li X.-J."/>
            <person name="Feng X.-M."/>
        </authorList>
    </citation>
    <scope>NUCLEOTIDE SEQUENCE [LARGE SCALE GENOMIC DNA]</scope>
    <source>
        <strain evidence="5 6">CGMCC 4.7225</strain>
    </source>
</reference>
<dbReference type="SUPFAM" id="SSF56601">
    <property type="entry name" value="beta-lactamase/transpeptidase-like"/>
    <property type="match status" value="1"/>
</dbReference>
<dbReference type="InterPro" id="IPR012338">
    <property type="entry name" value="Beta-lactam/transpept-like"/>
</dbReference>
<dbReference type="InterPro" id="IPR006311">
    <property type="entry name" value="TAT_signal"/>
</dbReference>
<dbReference type="RefSeq" id="WP_163821215.1">
    <property type="nucleotide sequence ID" value="NZ_JAAGOB010000020.1"/>
</dbReference>
<keyword evidence="6" id="KW-1185">Reference proteome</keyword>
<evidence type="ECO:0000313" key="6">
    <source>
        <dbReference type="Proteomes" id="UP000469185"/>
    </source>
</evidence>
<evidence type="ECO:0000256" key="3">
    <source>
        <dbReference type="SAM" id="MobiDB-lite"/>
    </source>
</evidence>
<proteinExistence type="predicted"/>
<dbReference type="PRINTS" id="PR00118">
    <property type="entry name" value="BLACTAMASEA"/>
</dbReference>
<dbReference type="GO" id="GO:0030655">
    <property type="term" value="P:beta-lactam antibiotic catabolic process"/>
    <property type="evidence" value="ECO:0007669"/>
    <property type="project" value="InterPro"/>
</dbReference>
<dbReference type="NCBIfam" id="NF033103">
    <property type="entry name" value="bla_class_A"/>
    <property type="match status" value="1"/>
</dbReference>
<dbReference type="Pfam" id="PF13354">
    <property type="entry name" value="Beta-lactamase2"/>
    <property type="match status" value="1"/>
</dbReference>
<dbReference type="PANTHER" id="PTHR35333:SF3">
    <property type="entry name" value="BETA-LACTAMASE-TYPE TRANSPEPTIDASE FOLD CONTAINING PROTEIN"/>
    <property type="match status" value="1"/>
</dbReference>
<dbReference type="PANTHER" id="PTHR35333">
    <property type="entry name" value="BETA-LACTAMASE"/>
    <property type="match status" value="1"/>
</dbReference>
<organism evidence="5 6">
    <name type="scientific">Phytoactinopolyspora alkaliphila</name>
    <dbReference type="NCBI Taxonomy" id="1783498"/>
    <lineage>
        <taxon>Bacteria</taxon>
        <taxon>Bacillati</taxon>
        <taxon>Actinomycetota</taxon>
        <taxon>Actinomycetes</taxon>
        <taxon>Jiangellales</taxon>
        <taxon>Jiangellaceae</taxon>
        <taxon>Phytoactinopolyspora</taxon>
    </lineage>
</organism>
<comment type="caution">
    <text evidence="5">The sequence shown here is derived from an EMBL/GenBank/DDBJ whole genome shotgun (WGS) entry which is preliminary data.</text>
</comment>
<feature type="domain" description="Beta-lactamase class A catalytic" evidence="4">
    <location>
        <begin position="85"/>
        <end position="299"/>
    </location>
</feature>
<dbReference type="AlphaFoldDB" id="A0A6N9YTP4"/>
<dbReference type="PROSITE" id="PS51318">
    <property type="entry name" value="TAT"/>
    <property type="match status" value="1"/>
</dbReference>
<dbReference type="EMBL" id="JAAGOB010000020">
    <property type="protein sequence ID" value="NED98421.1"/>
    <property type="molecule type" value="Genomic_DNA"/>
</dbReference>
<dbReference type="PROSITE" id="PS51257">
    <property type="entry name" value="PROKAR_LIPOPROTEIN"/>
    <property type="match status" value="1"/>
</dbReference>
<evidence type="ECO:0000256" key="1">
    <source>
        <dbReference type="ARBA" id="ARBA00018879"/>
    </source>
</evidence>
<feature type="compositionally biased region" description="Low complexity" evidence="3">
    <location>
        <begin position="32"/>
        <end position="61"/>
    </location>
</feature>
<dbReference type="InterPro" id="IPR045155">
    <property type="entry name" value="Beta-lactam_cat"/>
</dbReference>
<evidence type="ECO:0000259" key="4">
    <source>
        <dbReference type="Pfam" id="PF13354"/>
    </source>
</evidence>
<protein>
    <recommendedName>
        <fullName evidence="1">Beta-lactamase</fullName>
    </recommendedName>
    <alternativeName>
        <fullName evidence="2">Penicillinase</fullName>
    </alternativeName>
</protein>
<sequence>MNVPPRLTRRTVLAALGVVAVVSLTGCSSNRDATSAGSEATTAPTTSAPTTAASPSDETPSGTPGIISADEEFAELENTYDARLGVYAVDTGANQEIAYRADDRFGHASTFKALLCGVVLQENSIEDLDRVITYTSDDLVFHAPITEQHVETGLSIGELCEAAVRYSDNTATNLLLDEVGGPSGLGRALQENGDDVISVDRYEIEMSSAVPGDTRDTSTARSIGTSLRTFVLDDALSGDKQALLTAWLVENTTGDDLIRAGLPDDWVVGDKTGNGGYGTRNDIAVAWPPGRDPIVIAVLSSRDEEGAEHDDQLIADTAEIIADALTGAGNG</sequence>
<dbReference type="GO" id="GO:0008800">
    <property type="term" value="F:beta-lactamase activity"/>
    <property type="evidence" value="ECO:0007669"/>
    <property type="project" value="InterPro"/>
</dbReference>
<dbReference type="InterPro" id="IPR000871">
    <property type="entry name" value="Beta-lactam_class-A"/>
</dbReference>
<gene>
    <name evidence="5" type="primary">bla</name>
    <name evidence="5" type="ORF">G1H11_24275</name>
</gene>
<evidence type="ECO:0000313" key="5">
    <source>
        <dbReference type="EMBL" id="NED98421.1"/>
    </source>
</evidence>
<dbReference type="Gene3D" id="3.40.710.10">
    <property type="entry name" value="DD-peptidase/beta-lactamase superfamily"/>
    <property type="match status" value="1"/>
</dbReference>
<feature type="region of interest" description="Disordered" evidence="3">
    <location>
        <begin position="29"/>
        <end position="66"/>
    </location>
</feature>
<evidence type="ECO:0000256" key="2">
    <source>
        <dbReference type="ARBA" id="ARBA00030171"/>
    </source>
</evidence>